<gene>
    <name evidence="1" type="ORF">NTEN_LOCUS6242</name>
    <name evidence="2" type="ORF">NTEN_LOCUS7157</name>
</gene>
<organism evidence="2 3">
    <name type="scientific">Nesidiocoris tenuis</name>
    <dbReference type="NCBI Taxonomy" id="355587"/>
    <lineage>
        <taxon>Eukaryota</taxon>
        <taxon>Metazoa</taxon>
        <taxon>Ecdysozoa</taxon>
        <taxon>Arthropoda</taxon>
        <taxon>Hexapoda</taxon>
        <taxon>Insecta</taxon>
        <taxon>Pterygota</taxon>
        <taxon>Neoptera</taxon>
        <taxon>Paraneoptera</taxon>
        <taxon>Hemiptera</taxon>
        <taxon>Heteroptera</taxon>
        <taxon>Panheteroptera</taxon>
        <taxon>Cimicomorpha</taxon>
        <taxon>Miridae</taxon>
        <taxon>Dicyphina</taxon>
        <taxon>Nesidiocoris</taxon>
    </lineage>
</organism>
<evidence type="ECO:0000313" key="1">
    <source>
        <dbReference type="EMBL" id="CAB0000097.1"/>
    </source>
</evidence>
<sequence length="50" mass="5695">MTAPPELDHVTKISDYLLLAHPVHATYISHSRSSMYFVLPPKPPSKTKKY</sequence>
<name>A0A6H5GEI7_9HEMI</name>
<evidence type="ECO:0000313" key="2">
    <source>
        <dbReference type="EMBL" id="CAB0001370.1"/>
    </source>
</evidence>
<feature type="non-terminal residue" evidence="2">
    <location>
        <position position="50"/>
    </location>
</feature>
<accession>A0A6H5GEI7</accession>
<proteinExistence type="predicted"/>
<dbReference type="EMBL" id="CADCXU010010493">
    <property type="protein sequence ID" value="CAB0001370.1"/>
    <property type="molecule type" value="Genomic_DNA"/>
</dbReference>
<evidence type="ECO:0000313" key="3">
    <source>
        <dbReference type="Proteomes" id="UP000479000"/>
    </source>
</evidence>
<dbReference type="EMBL" id="CADCXU010009122">
    <property type="protein sequence ID" value="CAB0000097.1"/>
    <property type="molecule type" value="Genomic_DNA"/>
</dbReference>
<dbReference type="Proteomes" id="UP000479000">
    <property type="component" value="Unassembled WGS sequence"/>
</dbReference>
<dbReference type="AlphaFoldDB" id="A0A6H5GEI7"/>
<protein>
    <submittedName>
        <fullName evidence="2">Uncharacterized protein</fullName>
    </submittedName>
</protein>
<dbReference type="OrthoDB" id="26681at2759"/>
<reference evidence="2 3" key="1">
    <citation type="submission" date="2020-02" db="EMBL/GenBank/DDBJ databases">
        <authorList>
            <person name="Ferguson B K."/>
        </authorList>
    </citation>
    <scope>NUCLEOTIDE SEQUENCE [LARGE SCALE GENOMIC DNA]</scope>
</reference>
<keyword evidence="3" id="KW-1185">Reference proteome</keyword>